<dbReference type="KEGG" id="amyt:AMYT_2707"/>
<accession>A0AAX2AF91</accession>
<dbReference type="Proteomes" id="UP000290092">
    <property type="component" value="Unassembled WGS sequence"/>
</dbReference>
<gene>
    <name evidence="2" type="ORF">CP985_13130</name>
</gene>
<name>A0AAX2AF91_9BACT</name>
<proteinExistence type="inferred from homology"/>
<sequence>MIDLSKETLALNYPCTWIYKLVCHHEKDIKEIVVDVLKTREHSVKESKTSSKGKYKSYSLELLVHNEDDRKELYKLLSDHEHIKMII</sequence>
<organism evidence="2 3">
    <name type="scientific">Malaciobacter mytili LMG 24559</name>
    <dbReference type="NCBI Taxonomy" id="1032238"/>
    <lineage>
        <taxon>Bacteria</taxon>
        <taxon>Pseudomonadati</taxon>
        <taxon>Campylobacterota</taxon>
        <taxon>Epsilonproteobacteria</taxon>
        <taxon>Campylobacterales</taxon>
        <taxon>Arcobacteraceae</taxon>
        <taxon>Malaciobacter</taxon>
    </lineage>
</organism>
<comment type="caution">
    <text evidence="2">The sequence shown here is derived from an EMBL/GenBank/DDBJ whole genome shotgun (WGS) entry which is preliminary data.</text>
</comment>
<dbReference type="AlphaFoldDB" id="A0AAX2AF91"/>
<reference evidence="2 3" key="1">
    <citation type="submission" date="2017-09" db="EMBL/GenBank/DDBJ databases">
        <title>Genomics of the genus Arcobacter.</title>
        <authorList>
            <person name="Perez-Cataluna A."/>
            <person name="Figueras M.J."/>
            <person name="Salas-Masso N."/>
        </authorList>
    </citation>
    <scope>NUCLEOTIDE SEQUENCE [LARGE SCALE GENOMIC DNA]</scope>
    <source>
        <strain evidence="2 3">CECT 7386</strain>
    </source>
</reference>
<dbReference type="InterPro" id="IPR027471">
    <property type="entry name" value="YbeD-like_sf"/>
</dbReference>
<protein>
    <submittedName>
        <fullName evidence="2">DUF493 domain-containing protein</fullName>
    </submittedName>
</protein>
<dbReference type="EMBL" id="NXID01000057">
    <property type="protein sequence ID" value="RXK13740.1"/>
    <property type="molecule type" value="Genomic_DNA"/>
</dbReference>
<evidence type="ECO:0000313" key="3">
    <source>
        <dbReference type="Proteomes" id="UP000290092"/>
    </source>
</evidence>
<dbReference type="Pfam" id="PF04359">
    <property type="entry name" value="DUF493"/>
    <property type="match status" value="1"/>
</dbReference>
<dbReference type="SUPFAM" id="SSF117991">
    <property type="entry name" value="YbeD/HP0495-like"/>
    <property type="match status" value="1"/>
</dbReference>
<keyword evidence="3" id="KW-1185">Reference proteome</keyword>
<comment type="similarity">
    <text evidence="1">Belongs to the UPF0250 family.</text>
</comment>
<evidence type="ECO:0000313" key="2">
    <source>
        <dbReference type="EMBL" id="RXK13740.1"/>
    </source>
</evidence>
<dbReference type="Gene3D" id="3.30.70.260">
    <property type="match status" value="1"/>
</dbReference>
<dbReference type="PANTHER" id="PTHR38036">
    <property type="entry name" value="UPF0250 PROTEIN YBED"/>
    <property type="match status" value="1"/>
</dbReference>
<dbReference type="PANTHER" id="PTHR38036:SF1">
    <property type="entry name" value="UPF0250 PROTEIN YBED"/>
    <property type="match status" value="1"/>
</dbReference>
<dbReference type="InterPro" id="IPR007454">
    <property type="entry name" value="UPF0250_YbeD-like"/>
</dbReference>
<dbReference type="GO" id="GO:0005829">
    <property type="term" value="C:cytosol"/>
    <property type="evidence" value="ECO:0007669"/>
    <property type="project" value="TreeGrafter"/>
</dbReference>
<evidence type="ECO:0000256" key="1">
    <source>
        <dbReference type="ARBA" id="ARBA00008460"/>
    </source>
</evidence>
<dbReference type="RefSeq" id="WP_114843050.1">
    <property type="nucleotide sequence ID" value="NZ_CP031219.1"/>
</dbReference>